<evidence type="ECO:0000313" key="1">
    <source>
        <dbReference type="EMBL" id="SFQ83429.1"/>
    </source>
</evidence>
<proteinExistence type="predicted"/>
<evidence type="ECO:0000313" key="2">
    <source>
        <dbReference type="Proteomes" id="UP000199029"/>
    </source>
</evidence>
<dbReference type="Pfam" id="PF25656">
    <property type="entry name" value="DUF7945"/>
    <property type="match status" value="1"/>
</dbReference>
<dbReference type="AlphaFoldDB" id="A0A1I6BR78"/>
<reference evidence="2" key="1">
    <citation type="submission" date="2016-10" db="EMBL/GenBank/DDBJ databases">
        <authorList>
            <person name="Varghese N."/>
            <person name="Submissions S."/>
        </authorList>
    </citation>
    <scope>NUCLEOTIDE SEQUENCE [LARGE SCALE GENOMIC DNA]</scope>
    <source>
        <strain evidence="2">OR362-8,ATCC BAA-1266,JCM 13504</strain>
    </source>
</reference>
<organism evidence="1 2">
    <name type="scientific">Hymenobacter arizonensis</name>
    <name type="common">Siccationidurans arizonensis</name>
    <dbReference type="NCBI Taxonomy" id="1227077"/>
    <lineage>
        <taxon>Bacteria</taxon>
        <taxon>Pseudomonadati</taxon>
        <taxon>Bacteroidota</taxon>
        <taxon>Cytophagia</taxon>
        <taxon>Cytophagales</taxon>
        <taxon>Hymenobacteraceae</taxon>
        <taxon>Hymenobacter</taxon>
    </lineage>
</organism>
<dbReference type="InterPro" id="IPR057705">
    <property type="entry name" value="DUF7945"/>
</dbReference>
<dbReference type="EMBL" id="FOXS01000011">
    <property type="protein sequence ID" value="SFQ83429.1"/>
    <property type="molecule type" value="Genomic_DNA"/>
</dbReference>
<dbReference type="OrthoDB" id="893941at2"/>
<protein>
    <recommendedName>
        <fullName evidence="3">Self-protective colicin-like immunity</fullName>
    </recommendedName>
</protein>
<accession>A0A1I6BR78</accession>
<evidence type="ECO:0008006" key="3">
    <source>
        <dbReference type="Google" id="ProtNLM"/>
    </source>
</evidence>
<dbReference type="Proteomes" id="UP000199029">
    <property type="component" value="Unassembled WGS sequence"/>
</dbReference>
<dbReference type="RefSeq" id="WP_092678990.1">
    <property type="nucleotide sequence ID" value="NZ_FOXS01000011.1"/>
</dbReference>
<keyword evidence="2" id="KW-1185">Reference proteome</keyword>
<gene>
    <name evidence="1" type="ORF">SAMN04515668_4964</name>
</gene>
<sequence length="116" mass="13300">MNDFTLWKRKVLDAIQDLADLGYQKRAWLGGGEEVASFVETVAALLDDSFFDQFLDEAPRSQTQLDDDSWAAMDQLRKLIYAYEEAETDDAILKDPKWHEVVKQAREVMSLVGSIR</sequence>
<name>A0A1I6BR78_HYMAR</name>